<dbReference type="Proteomes" id="UP000294662">
    <property type="component" value="Unassembled WGS sequence"/>
</dbReference>
<dbReference type="AlphaFoldDB" id="A0A4R5EK29"/>
<comment type="caution">
    <text evidence="1">The sequence shown here is derived from an EMBL/GenBank/DDBJ whole genome shotgun (WGS) entry which is preliminary data.</text>
</comment>
<organism evidence="1 2">
    <name type="scientific">Antarcticimicrobium sediminis</name>
    <dbReference type="NCBI Taxonomy" id="2546227"/>
    <lineage>
        <taxon>Bacteria</taxon>
        <taxon>Pseudomonadati</taxon>
        <taxon>Pseudomonadota</taxon>
        <taxon>Alphaproteobacteria</taxon>
        <taxon>Rhodobacterales</taxon>
        <taxon>Paracoccaceae</taxon>
        <taxon>Antarcticimicrobium</taxon>
    </lineage>
</organism>
<gene>
    <name evidence="1" type="ORF">E1B25_18665</name>
</gene>
<dbReference type="EMBL" id="SMFP01000016">
    <property type="protein sequence ID" value="TDE34949.1"/>
    <property type="molecule type" value="Genomic_DNA"/>
</dbReference>
<accession>A0A4R5EK29</accession>
<dbReference type="OrthoDB" id="5365969at2"/>
<sequence>MAFEHQGSYETQAGAIAAIAPKTGCIPQCKELDRVQTCRRQGSKRTCSGCLGCGAALSRVGCLAPALERRPHKDSAPRRAGCHR</sequence>
<reference evidence="1 2" key="1">
    <citation type="submission" date="2019-03" db="EMBL/GenBank/DDBJ databases">
        <authorList>
            <person name="Zhang S."/>
        </authorList>
    </citation>
    <scope>NUCLEOTIDE SEQUENCE [LARGE SCALE GENOMIC DNA]</scope>
    <source>
        <strain evidence="1 2">S4J41</strain>
    </source>
</reference>
<evidence type="ECO:0000313" key="1">
    <source>
        <dbReference type="EMBL" id="TDE34949.1"/>
    </source>
</evidence>
<evidence type="ECO:0000313" key="2">
    <source>
        <dbReference type="Proteomes" id="UP000294662"/>
    </source>
</evidence>
<protein>
    <submittedName>
        <fullName evidence="1">Uncharacterized protein</fullName>
    </submittedName>
</protein>
<name>A0A4R5EK29_9RHOB</name>
<proteinExistence type="predicted"/>
<keyword evidence="2" id="KW-1185">Reference proteome</keyword>